<name>A0A5C7I528_9ROSI</name>
<dbReference type="PROSITE" id="PS51297">
    <property type="entry name" value="K_BOX"/>
    <property type="match status" value="1"/>
</dbReference>
<proteinExistence type="predicted"/>
<gene>
    <name evidence="2" type="ORF">EZV62_010596</name>
</gene>
<sequence>MAKPVARAFQSKGFLSPYEGEPLVDWPHSSPVFRIGMPSETYKTKRKLRICLSRLSRTAFLLVGPSSPPFQLNSEASSAPLKLTSWFLLFISDSLLKLQSWYQEVTKLKAEVESLQRTQRLTIVSLKNAFKLRYLLGEDLGTLSVEELQNLENQLEGALALARQRKVQLYDHYMYACDRHLEDLNMQLKIELEIEGQTLEAIQGLWGSGATAGNNSFPVLSSHDTFMNCEAEPVLQLGDYHFVQAKGSSVGSSETQPMAGHETDFIQEIIYFDEPDIPIQAHYVEAKRQALVPYRPPKAKYPEIIGSSKKQRVDPKDATLEKNGLVVCFGEILLIDFVPMEYGVSLAEAFGFKKAAGGAPANTEFKGKDEKKLRETLLFANACGALTVTLKGTIVKDT</sequence>
<evidence type="ECO:0000313" key="3">
    <source>
        <dbReference type="Proteomes" id="UP000323000"/>
    </source>
</evidence>
<organism evidence="2 3">
    <name type="scientific">Acer yangbiense</name>
    <dbReference type="NCBI Taxonomy" id="1000413"/>
    <lineage>
        <taxon>Eukaryota</taxon>
        <taxon>Viridiplantae</taxon>
        <taxon>Streptophyta</taxon>
        <taxon>Embryophyta</taxon>
        <taxon>Tracheophyta</taxon>
        <taxon>Spermatophyta</taxon>
        <taxon>Magnoliopsida</taxon>
        <taxon>eudicotyledons</taxon>
        <taxon>Gunneridae</taxon>
        <taxon>Pentapetalae</taxon>
        <taxon>rosids</taxon>
        <taxon>malvids</taxon>
        <taxon>Sapindales</taxon>
        <taxon>Sapindaceae</taxon>
        <taxon>Hippocastanoideae</taxon>
        <taxon>Acereae</taxon>
        <taxon>Acer</taxon>
    </lineage>
</organism>
<keyword evidence="3" id="KW-1185">Reference proteome</keyword>
<dbReference type="Proteomes" id="UP000323000">
    <property type="component" value="Chromosome 4"/>
</dbReference>
<evidence type="ECO:0000313" key="2">
    <source>
        <dbReference type="EMBL" id="TXG63602.1"/>
    </source>
</evidence>
<protein>
    <recommendedName>
        <fullName evidence="1">K-box domain-containing protein</fullName>
    </recommendedName>
</protein>
<dbReference type="InterPro" id="IPR002487">
    <property type="entry name" value="TF_Kbox"/>
</dbReference>
<feature type="domain" description="K-box" evidence="1">
    <location>
        <begin position="98"/>
        <end position="200"/>
    </location>
</feature>
<dbReference type="EMBL" id="VAHF01000004">
    <property type="protein sequence ID" value="TXG63602.1"/>
    <property type="molecule type" value="Genomic_DNA"/>
</dbReference>
<comment type="caution">
    <text evidence="2">The sequence shown here is derived from an EMBL/GenBank/DDBJ whole genome shotgun (WGS) entry which is preliminary data.</text>
</comment>
<dbReference type="GO" id="GO:0003700">
    <property type="term" value="F:DNA-binding transcription factor activity"/>
    <property type="evidence" value="ECO:0007669"/>
    <property type="project" value="InterPro"/>
</dbReference>
<evidence type="ECO:0000259" key="1">
    <source>
        <dbReference type="PROSITE" id="PS51297"/>
    </source>
</evidence>
<reference evidence="3" key="1">
    <citation type="journal article" date="2019" name="Gigascience">
        <title>De novo genome assembly of the endangered Acer yangbiense, a plant species with extremely small populations endemic to Yunnan Province, China.</title>
        <authorList>
            <person name="Yang J."/>
            <person name="Wariss H.M."/>
            <person name="Tao L."/>
            <person name="Zhang R."/>
            <person name="Yun Q."/>
            <person name="Hollingsworth P."/>
            <person name="Dao Z."/>
            <person name="Luo G."/>
            <person name="Guo H."/>
            <person name="Ma Y."/>
            <person name="Sun W."/>
        </authorList>
    </citation>
    <scope>NUCLEOTIDE SEQUENCE [LARGE SCALE GENOMIC DNA]</scope>
    <source>
        <strain evidence="3">cv. Malutang</strain>
    </source>
</reference>
<dbReference type="GO" id="GO:0005634">
    <property type="term" value="C:nucleus"/>
    <property type="evidence" value="ECO:0007669"/>
    <property type="project" value="InterPro"/>
</dbReference>
<dbReference type="AlphaFoldDB" id="A0A5C7I528"/>
<dbReference type="Pfam" id="PF01486">
    <property type="entry name" value="K-box"/>
    <property type="match status" value="1"/>
</dbReference>
<accession>A0A5C7I528</accession>